<accession>A0A1I1QAT0</accession>
<dbReference type="EMBL" id="FOMG01000024">
    <property type="protein sequence ID" value="SFD19191.1"/>
    <property type="molecule type" value="Genomic_DNA"/>
</dbReference>
<sequence length="198" mass="22100">MAEVFSIDSKISSSYIKIRDYLFEELQHVLKQGRCIVFLCIGTDRSTGDCLGPLIGYKLEFLSRDNIHIFGTLQNPIHSKNLVEKLDQINLKFNNPYIIAIDACLGGINNIGKIFIEKKSLLPGIALNKNLPAVGQMSITGIVNISGNFDFLVLQNTRLNTVMMISDIISKGIYHFVLKSTTNNSHSKNHQVISFPSK</sequence>
<dbReference type="OrthoDB" id="9815953at2"/>
<evidence type="ECO:0000313" key="2">
    <source>
        <dbReference type="Proteomes" id="UP000199263"/>
    </source>
</evidence>
<dbReference type="RefSeq" id="WP_090092990.1">
    <property type="nucleotide sequence ID" value="NZ_FOMG01000024.1"/>
</dbReference>
<dbReference type="InterPro" id="IPR023430">
    <property type="entry name" value="Pept_HybD-like_dom_sf"/>
</dbReference>
<keyword evidence="2" id="KW-1185">Reference proteome</keyword>
<proteinExistence type="predicted"/>
<dbReference type="Pfam" id="PF06866">
    <property type="entry name" value="DUF1256"/>
    <property type="match status" value="1"/>
</dbReference>
<organism evidence="1 2">
    <name type="scientific">Clostridium uliginosum</name>
    <dbReference type="NCBI Taxonomy" id="119641"/>
    <lineage>
        <taxon>Bacteria</taxon>
        <taxon>Bacillati</taxon>
        <taxon>Bacillota</taxon>
        <taxon>Clostridia</taxon>
        <taxon>Eubacteriales</taxon>
        <taxon>Clostridiaceae</taxon>
        <taxon>Clostridium</taxon>
    </lineage>
</organism>
<dbReference type="NCBIfam" id="TIGR02841">
    <property type="entry name" value="spore_YyaC"/>
    <property type="match status" value="1"/>
</dbReference>
<dbReference type="AlphaFoldDB" id="A0A1I1QAT0"/>
<dbReference type="InterPro" id="IPR009665">
    <property type="entry name" value="YyaC"/>
</dbReference>
<reference evidence="1 2" key="1">
    <citation type="submission" date="2016-10" db="EMBL/GenBank/DDBJ databases">
        <authorList>
            <person name="de Groot N.N."/>
        </authorList>
    </citation>
    <scope>NUCLEOTIDE SEQUENCE [LARGE SCALE GENOMIC DNA]</scope>
    <source>
        <strain evidence="1 2">DSM 12992</strain>
    </source>
</reference>
<dbReference type="STRING" id="119641.SAMN05421842_12421"/>
<dbReference type="Proteomes" id="UP000199263">
    <property type="component" value="Unassembled WGS sequence"/>
</dbReference>
<evidence type="ECO:0000313" key="1">
    <source>
        <dbReference type="EMBL" id="SFD19191.1"/>
    </source>
</evidence>
<protein>
    <submittedName>
        <fullName evidence="1">Putative sporulation protein YyaC</fullName>
    </submittedName>
</protein>
<dbReference type="SUPFAM" id="SSF53163">
    <property type="entry name" value="HybD-like"/>
    <property type="match status" value="1"/>
</dbReference>
<gene>
    <name evidence="1" type="ORF">SAMN05421842_12421</name>
</gene>
<name>A0A1I1QAT0_9CLOT</name>